<gene>
    <name evidence="1" type="ORF">L6452_20667</name>
</gene>
<protein>
    <submittedName>
        <fullName evidence="1">Uncharacterized protein</fullName>
    </submittedName>
</protein>
<reference evidence="1 2" key="2">
    <citation type="journal article" date="2022" name="Mol. Ecol. Resour.">
        <title>The genomes of chicory, endive, great burdock and yacon provide insights into Asteraceae paleo-polyploidization history and plant inulin production.</title>
        <authorList>
            <person name="Fan W."/>
            <person name="Wang S."/>
            <person name="Wang H."/>
            <person name="Wang A."/>
            <person name="Jiang F."/>
            <person name="Liu H."/>
            <person name="Zhao H."/>
            <person name="Xu D."/>
            <person name="Zhang Y."/>
        </authorList>
    </citation>
    <scope>NUCLEOTIDE SEQUENCE [LARGE SCALE GENOMIC DNA]</scope>
    <source>
        <strain evidence="2">cv. Niubang</strain>
    </source>
</reference>
<keyword evidence="2" id="KW-1185">Reference proteome</keyword>
<comment type="caution">
    <text evidence="1">The sequence shown here is derived from an EMBL/GenBank/DDBJ whole genome shotgun (WGS) entry which is preliminary data.</text>
</comment>
<dbReference type="Proteomes" id="UP001055879">
    <property type="component" value="Linkage Group LG06"/>
</dbReference>
<dbReference type="EMBL" id="CM042052">
    <property type="protein sequence ID" value="KAI3719763.1"/>
    <property type="molecule type" value="Genomic_DNA"/>
</dbReference>
<evidence type="ECO:0000313" key="1">
    <source>
        <dbReference type="EMBL" id="KAI3719763.1"/>
    </source>
</evidence>
<evidence type="ECO:0000313" key="2">
    <source>
        <dbReference type="Proteomes" id="UP001055879"/>
    </source>
</evidence>
<sequence>MVAIIEIWVLVILGVSQVLAISQNFTCNSTDLTALKGFMDGLESPIDGWWPTNSSSISSFDCCNWVGIKCNSNSGRIVGLELPKKRLTGGLSDLISNLDQLTKLNLSNNFLTGPIPISLFHLAHLEVIDLSRNGFNGVFPISIHLPALQELDFSGNFFTGSIPGLCVNSTGIRVMKFAVNSLAGIIPLELRNCSFLTHLCLASNSLSGAIPEFLFRLPRLGELDLQDNMFNSIGVIGDSVGRLVSLDISCNRLSGNLPDFFSKFPNLSRFSARANGFSGGIPVSLSNSPAISFLNLKNNYLNGSIEFNCSMMTNLTSLDLGSNEFSGFIPGGLSSCRKLKAINLARNKFSGEIPESFKDFQSLSYLSLSNCSFSNLSTTLKILQHCPNLTVLVLTMNFRGEKLPDDDSLRFNALKALVIGNCGLVGGIPRWLKGLTQLQLLDLSWNHLEGSIPPYLGDFRSLFYLDLSNNSLSGVIPKNLTQLQSLSLWDVSIEEGSPDFPFFRRPNMSNRGSALQYNQIMSFPPLLDLSNNFLNGSIWPEFGNLKRLHVLNLKHNGLSGGIPSSLSGMTSIEMLDLSYNNLTGTIPPSLVDLSFLSKFSVAYNNLSGLIPNRGQFATFANSSFEGNEILCGGGRGLACGNGVFPQLSTKESKKSKGKIAGMAVGIGFGTLFLLALMFLIIIRATGRQEVDPENEDGDDGKKEELETRLVVLFRTKGNENDEKELSLDDLLKSTNSFDQDNIIGCGGFGLVFKATLPDGRKVAIKRLSGDTGQVDREFQAEVETLSRAQHPNLVLLQGYCQHKNDRYLIYSFMENGSLDYWLHEKPDGPTKLNWSTRLNIAKGAINGLAYLHQSCDPHILHRDIKSSNILLDENFEAHLADFGLARLILPYDTHVTTDLVGTLGYIPPEYGQASVASYKGDVYSFGVVLLELLTGKRPMDMCKPKGSRDLISWVMQMKNEKREIEVFDPLVFDKGNEKQMLWVLEIACVCLNEAPKLRPSTRELLSWLHHGGLDA</sequence>
<name>A0ACB9BDW8_ARCLA</name>
<proteinExistence type="predicted"/>
<organism evidence="1 2">
    <name type="scientific">Arctium lappa</name>
    <name type="common">Greater burdock</name>
    <name type="synonym">Lappa major</name>
    <dbReference type="NCBI Taxonomy" id="4217"/>
    <lineage>
        <taxon>Eukaryota</taxon>
        <taxon>Viridiplantae</taxon>
        <taxon>Streptophyta</taxon>
        <taxon>Embryophyta</taxon>
        <taxon>Tracheophyta</taxon>
        <taxon>Spermatophyta</taxon>
        <taxon>Magnoliopsida</taxon>
        <taxon>eudicotyledons</taxon>
        <taxon>Gunneridae</taxon>
        <taxon>Pentapetalae</taxon>
        <taxon>asterids</taxon>
        <taxon>campanulids</taxon>
        <taxon>Asterales</taxon>
        <taxon>Asteraceae</taxon>
        <taxon>Carduoideae</taxon>
        <taxon>Cardueae</taxon>
        <taxon>Arctiinae</taxon>
        <taxon>Arctium</taxon>
    </lineage>
</organism>
<reference evidence="2" key="1">
    <citation type="journal article" date="2022" name="Mol. Ecol. Resour.">
        <title>The genomes of chicory, endive, great burdock and yacon provide insights into Asteraceae palaeo-polyploidization history and plant inulin production.</title>
        <authorList>
            <person name="Fan W."/>
            <person name="Wang S."/>
            <person name="Wang H."/>
            <person name="Wang A."/>
            <person name="Jiang F."/>
            <person name="Liu H."/>
            <person name="Zhao H."/>
            <person name="Xu D."/>
            <person name="Zhang Y."/>
        </authorList>
    </citation>
    <scope>NUCLEOTIDE SEQUENCE [LARGE SCALE GENOMIC DNA]</scope>
    <source>
        <strain evidence="2">cv. Niubang</strain>
    </source>
</reference>
<accession>A0ACB9BDW8</accession>